<reference evidence="1 2" key="1">
    <citation type="submission" date="2020-03" db="EMBL/GenBank/DDBJ databases">
        <title>Assessment of the enzymatic potential of alkaline-tolerant lipase obtained from Bacillus luteus H11 (technogenic soil) for the bioremediation of saline soils contaminated with petroleum substances.</title>
        <authorList>
            <person name="Kalwasinska A."/>
        </authorList>
    </citation>
    <scope>NUCLEOTIDE SEQUENCE [LARGE SCALE GENOMIC DNA]</scope>
    <source>
        <strain evidence="1 2">H11</strain>
    </source>
</reference>
<accession>A0A969PTL7</accession>
<comment type="caution">
    <text evidence="1">The sequence shown here is derived from an EMBL/GenBank/DDBJ whole genome shotgun (WGS) entry which is preliminary data.</text>
</comment>
<dbReference type="Proteomes" id="UP000752012">
    <property type="component" value="Unassembled WGS sequence"/>
</dbReference>
<evidence type="ECO:0000313" key="1">
    <source>
        <dbReference type="EMBL" id="NJP38894.1"/>
    </source>
</evidence>
<dbReference type="RefSeq" id="WP_168008809.1">
    <property type="nucleotide sequence ID" value="NZ_JAATHJ010000033.1"/>
</dbReference>
<dbReference type="EMBL" id="JAATHJ010000033">
    <property type="protein sequence ID" value="NJP38894.1"/>
    <property type="molecule type" value="Genomic_DNA"/>
</dbReference>
<dbReference type="InterPro" id="IPR023351">
    <property type="entry name" value="YppE-like_sf"/>
</dbReference>
<dbReference type="Pfam" id="PF08807">
    <property type="entry name" value="DUF1798"/>
    <property type="match status" value="1"/>
</dbReference>
<dbReference type="Gene3D" id="1.20.120.440">
    <property type="entry name" value="YppE-like"/>
    <property type="match status" value="1"/>
</dbReference>
<proteinExistence type="predicted"/>
<organism evidence="1 2">
    <name type="scientific">Alkalicoccus luteus</name>
    <dbReference type="NCBI Taxonomy" id="1237094"/>
    <lineage>
        <taxon>Bacteria</taxon>
        <taxon>Bacillati</taxon>
        <taxon>Bacillota</taxon>
        <taxon>Bacilli</taxon>
        <taxon>Bacillales</taxon>
        <taxon>Bacillaceae</taxon>
        <taxon>Alkalicoccus</taxon>
    </lineage>
</organism>
<gene>
    <name evidence="1" type="ORF">HCN83_15105</name>
</gene>
<dbReference type="AlphaFoldDB" id="A0A969PTL7"/>
<dbReference type="InterPro" id="IPR014913">
    <property type="entry name" value="YppE-like"/>
</dbReference>
<dbReference type="SUPFAM" id="SSF140415">
    <property type="entry name" value="YppE-like"/>
    <property type="match status" value="1"/>
</dbReference>
<sequence>MNEFDLLIKRTNTLKDWNKQAAEHFQTYRLGGASADFYDDVKPFVERVMNDLENWMPDVLKFLEMAKPAYVHAQQIDQLAENVEMVAVTCFQQDTKKKRFREQIKSIDYTLEMVKQAITEYEQKKEGEQL</sequence>
<protein>
    <submittedName>
        <fullName evidence="1">YppE family protein</fullName>
    </submittedName>
</protein>
<keyword evidence="2" id="KW-1185">Reference proteome</keyword>
<evidence type="ECO:0000313" key="2">
    <source>
        <dbReference type="Proteomes" id="UP000752012"/>
    </source>
</evidence>
<name>A0A969PTL7_9BACI</name>